<dbReference type="OrthoDB" id="2042927at2"/>
<dbReference type="RefSeq" id="WP_057894770.1">
    <property type="nucleotide sequence ID" value="NZ_AYZQ01000003.1"/>
</dbReference>
<dbReference type="Proteomes" id="UP000051672">
    <property type="component" value="Unassembled WGS sequence"/>
</dbReference>
<dbReference type="NCBIfam" id="TIGR03711">
    <property type="entry name" value="acc_sec_asp3"/>
    <property type="match status" value="1"/>
</dbReference>
<evidence type="ECO:0008006" key="3">
    <source>
        <dbReference type="Google" id="ProtNLM"/>
    </source>
</evidence>
<evidence type="ECO:0000313" key="2">
    <source>
        <dbReference type="Proteomes" id="UP000051672"/>
    </source>
</evidence>
<proteinExistence type="predicted"/>
<dbReference type="PATRIC" id="fig|1423727.3.peg.1511"/>
<dbReference type="GO" id="GO:0015031">
    <property type="term" value="P:protein transport"/>
    <property type="evidence" value="ECO:0007669"/>
    <property type="project" value="InterPro"/>
</dbReference>
<organism evidence="1 2">
    <name type="scientific">Lacticaseibacillus brantae DSM 23927</name>
    <dbReference type="NCBI Taxonomy" id="1423727"/>
    <lineage>
        <taxon>Bacteria</taxon>
        <taxon>Bacillati</taxon>
        <taxon>Bacillota</taxon>
        <taxon>Bacilli</taxon>
        <taxon>Lactobacillales</taxon>
        <taxon>Lactobacillaceae</taxon>
        <taxon>Lacticaseibacillus</taxon>
    </lineage>
</organism>
<dbReference type="Pfam" id="PF15432">
    <property type="entry name" value="Sec-ASP3"/>
    <property type="match status" value="1"/>
</dbReference>
<dbReference type="EMBL" id="AYZQ01000003">
    <property type="protein sequence ID" value="KRM71831.1"/>
    <property type="molecule type" value="Genomic_DNA"/>
</dbReference>
<dbReference type="STRING" id="1423727.FC34_GL001492"/>
<evidence type="ECO:0000313" key="1">
    <source>
        <dbReference type="EMBL" id="KRM71831.1"/>
    </source>
</evidence>
<dbReference type="InterPro" id="IPR022259">
    <property type="entry name" value="Acessory_Sec_prot_Asp3"/>
</dbReference>
<comment type="caution">
    <text evidence="1">The sequence shown here is derived from an EMBL/GenBank/DDBJ whole genome shotgun (WGS) entry which is preliminary data.</text>
</comment>
<reference evidence="1 2" key="1">
    <citation type="journal article" date="2015" name="Genome Announc.">
        <title>Expanding the biotechnology potential of lactobacilli through comparative genomics of 213 strains and associated genera.</title>
        <authorList>
            <person name="Sun Z."/>
            <person name="Harris H.M."/>
            <person name="McCann A."/>
            <person name="Guo C."/>
            <person name="Argimon S."/>
            <person name="Zhang W."/>
            <person name="Yang X."/>
            <person name="Jeffery I.B."/>
            <person name="Cooney J.C."/>
            <person name="Kagawa T.F."/>
            <person name="Liu W."/>
            <person name="Song Y."/>
            <person name="Salvetti E."/>
            <person name="Wrobel A."/>
            <person name="Rasinkangas P."/>
            <person name="Parkhill J."/>
            <person name="Rea M.C."/>
            <person name="O'Sullivan O."/>
            <person name="Ritari J."/>
            <person name="Douillard F.P."/>
            <person name="Paul Ross R."/>
            <person name="Yang R."/>
            <person name="Briner A.E."/>
            <person name="Felis G.E."/>
            <person name="de Vos W.M."/>
            <person name="Barrangou R."/>
            <person name="Klaenhammer T.R."/>
            <person name="Caufield P.W."/>
            <person name="Cui Y."/>
            <person name="Zhang H."/>
            <person name="O'Toole P.W."/>
        </authorList>
    </citation>
    <scope>NUCLEOTIDE SEQUENCE [LARGE SCALE GENOMIC DNA]</scope>
    <source>
        <strain evidence="1 2">DSM 23927</strain>
    </source>
</reference>
<name>A0A0R2AXS8_9LACO</name>
<sequence length="247" mass="27963">MLNLIFWPRTTADTYNYGTTMSFAADKSVQYSNQLMPPGEPMHTWKSLTGNENGQGYIGLPLLQHGVEYYWESTISDLKGKIQTQVLFYDEDDAEVDRVILEDGKGTFVYPEGAQSYTIVLVNIHHQQFTFHYGVLTEAETAIHHNWEIDIPTQQIFVYPDTANQRQQAPMLQLSARNAGSFSFSIPDEGPFVGVFGSTQEYHNSDWQHQQQAIIQTKYPTVAKIQASSAATTELRALLETLSQNEE</sequence>
<keyword evidence="2" id="KW-1185">Reference proteome</keyword>
<gene>
    <name evidence="1" type="ORF">FC34_GL001492</name>
</gene>
<accession>A0A0R2AXS8</accession>
<protein>
    <recommendedName>
        <fullName evidence="3">Accessory Sec system protein Asp3</fullName>
    </recommendedName>
</protein>
<dbReference type="AlphaFoldDB" id="A0A0R2AXS8"/>